<accession>A0A6A7N8E2</accession>
<dbReference type="AlphaFoldDB" id="A0A6A7N8E2"/>
<gene>
    <name evidence="1" type="ORF">GEV02_23600</name>
</gene>
<evidence type="ECO:0000313" key="1">
    <source>
        <dbReference type="EMBL" id="MQA41132.1"/>
    </source>
</evidence>
<dbReference type="InterPro" id="IPR025500">
    <property type="entry name" value="DUF4390"/>
</dbReference>
<protein>
    <submittedName>
        <fullName evidence="1">DUF4390 domain-containing protein</fullName>
    </submittedName>
</protein>
<dbReference type="RefSeq" id="WP_152840413.1">
    <property type="nucleotide sequence ID" value="NZ_WHUG01000011.1"/>
</dbReference>
<keyword evidence="2" id="KW-1185">Reference proteome</keyword>
<reference evidence="1 2" key="1">
    <citation type="submission" date="2019-10" db="EMBL/GenBank/DDBJ databases">
        <title>Two novel species isolated from a subtropical stream in China.</title>
        <authorList>
            <person name="Lu H."/>
        </authorList>
    </citation>
    <scope>NUCLEOTIDE SEQUENCE [LARGE SCALE GENOMIC DNA]</scope>
    <source>
        <strain evidence="1 2">FT29W</strain>
    </source>
</reference>
<dbReference type="EMBL" id="WHUG01000011">
    <property type="protein sequence ID" value="MQA41132.1"/>
    <property type="molecule type" value="Genomic_DNA"/>
</dbReference>
<evidence type="ECO:0000313" key="2">
    <source>
        <dbReference type="Proteomes" id="UP000440498"/>
    </source>
</evidence>
<dbReference type="Pfam" id="PF14334">
    <property type="entry name" value="DUF4390"/>
    <property type="match status" value="1"/>
</dbReference>
<comment type="caution">
    <text evidence="1">The sequence shown here is derived from an EMBL/GenBank/DDBJ whole genome shotgun (WGS) entry which is preliminary data.</text>
</comment>
<dbReference type="Proteomes" id="UP000440498">
    <property type="component" value="Unassembled WGS sequence"/>
</dbReference>
<proteinExistence type="predicted"/>
<name>A0A6A7N8E2_9BURK</name>
<organism evidence="1 2">
    <name type="scientific">Rugamonas aquatica</name>
    <dbReference type="NCBI Taxonomy" id="2743357"/>
    <lineage>
        <taxon>Bacteria</taxon>
        <taxon>Pseudomonadati</taxon>
        <taxon>Pseudomonadota</taxon>
        <taxon>Betaproteobacteria</taxon>
        <taxon>Burkholderiales</taxon>
        <taxon>Oxalobacteraceae</taxon>
        <taxon>Telluria group</taxon>
        <taxon>Rugamonas</taxon>
    </lineage>
</organism>
<sequence>MRNRFACLVSSLAAHLLPTDLLSTGPHVTSRFFRLLIGQLLLVLACVLPQAANAADGVEIQRWLIEASDDGYRLNAKYSFELPHDMEDTLGYGVTLYFTTEIEFTRPRWYWFDEKAIVKRQTISLSYNVLTRQYHVTVDGNVRQTFSSLDDALLRIRSPNRWVVAPRGALEVGKTYNVKLSMGLDPNYVSKPLKVTALNSSEWRLASDKKIFQYKAE</sequence>